<sequence>MLLKFSALVSGLLFGMGMAISGMVDPVNVIGFLDVAGNWDPSLAFVMGGALLVFTPAYHFLIKPKHVPVVANEFCVSSVRKIDNKLLAGAATFGVGWGLAGVCPGPVVSSLSVGNPDTLIFFVAMMLGFSVVNVWQQKQAPQAATQTL</sequence>
<feature type="transmembrane region" description="Helical" evidence="1">
    <location>
        <begin position="86"/>
        <end position="107"/>
    </location>
</feature>
<dbReference type="Pfam" id="PF20398">
    <property type="entry name" value="DUF6691"/>
    <property type="match status" value="1"/>
</dbReference>
<proteinExistence type="predicted"/>
<keyword evidence="1" id="KW-0472">Membrane</keyword>
<evidence type="ECO:0000256" key="1">
    <source>
        <dbReference type="SAM" id="Phobius"/>
    </source>
</evidence>
<name>A0ABS2HDP6_9VIBR</name>
<comment type="caution">
    <text evidence="2">The sequence shown here is derived from an EMBL/GenBank/DDBJ whole genome shotgun (WGS) entry which is preliminary data.</text>
</comment>
<organism evidence="2 3">
    <name type="scientific">Vibrio ulleungensis</name>
    <dbReference type="NCBI Taxonomy" id="2807619"/>
    <lineage>
        <taxon>Bacteria</taxon>
        <taxon>Pseudomonadati</taxon>
        <taxon>Pseudomonadota</taxon>
        <taxon>Gammaproteobacteria</taxon>
        <taxon>Vibrionales</taxon>
        <taxon>Vibrionaceae</taxon>
        <taxon>Vibrio</taxon>
    </lineage>
</organism>
<evidence type="ECO:0000313" key="3">
    <source>
        <dbReference type="Proteomes" id="UP000809621"/>
    </source>
</evidence>
<keyword evidence="1" id="KW-0812">Transmembrane</keyword>
<dbReference type="InterPro" id="IPR046513">
    <property type="entry name" value="DUF6691"/>
</dbReference>
<protein>
    <submittedName>
        <fullName evidence="2">YeeE/YedE family protein</fullName>
    </submittedName>
</protein>
<keyword evidence="3" id="KW-1185">Reference proteome</keyword>
<dbReference type="Proteomes" id="UP000809621">
    <property type="component" value="Unassembled WGS sequence"/>
</dbReference>
<dbReference type="RefSeq" id="WP_205157295.1">
    <property type="nucleotide sequence ID" value="NZ_JAFEUM010000001.1"/>
</dbReference>
<dbReference type="EMBL" id="JAFEUM010000001">
    <property type="protein sequence ID" value="MBM7035715.1"/>
    <property type="molecule type" value="Genomic_DNA"/>
</dbReference>
<evidence type="ECO:0000313" key="2">
    <source>
        <dbReference type="EMBL" id="MBM7035715.1"/>
    </source>
</evidence>
<reference evidence="2 3" key="1">
    <citation type="submission" date="2021-02" db="EMBL/GenBank/DDBJ databases">
        <authorList>
            <person name="Park J.-S."/>
        </authorList>
    </citation>
    <scope>NUCLEOTIDE SEQUENCE [LARGE SCALE GENOMIC DNA]</scope>
    <source>
        <strain evidence="2 3">188UL20-2</strain>
    </source>
</reference>
<feature type="transmembrane region" description="Helical" evidence="1">
    <location>
        <begin position="119"/>
        <end position="135"/>
    </location>
</feature>
<keyword evidence="1" id="KW-1133">Transmembrane helix</keyword>
<feature type="transmembrane region" description="Helical" evidence="1">
    <location>
        <begin position="42"/>
        <end position="61"/>
    </location>
</feature>
<accession>A0ABS2HDP6</accession>
<gene>
    <name evidence="2" type="ORF">JQC93_04775</name>
</gene>